<keyword evidence="3" id="KW-1185">Reference proteome</keyword>
<evidence type="ECO:0000313" key="3">
    <source>
        <dbReference type="Proteomes" id="UP000285710"/>
    </source>
</evidence>
<protein>
    <submittedName>
        <fullName evidence="2">Uncharacterized protein</fullName>
    </submittedName>
</protein>
<reference evidence="2 3" key="2">
    <citation type="submission" date="2019-01" db="EMBL/GenBank/DDBJ databases">
        <authorList>
            <person name="Li Y."/>
        </authorList>
    </citation>
    <scope>NUCLEOTIDE SEQUENCE [LARGE SCALE GENOMIC DNA]</scope>
    <source>
        <strain evidence="2 3">2D-5</strain>
    </source>
</reference>
<dbReference type="AlphaFoldDB" id="A0A443J0D8"/>
<dbReference type="EMBL" id="SAUW01000004">
    <property type="protein sequence ID" value="RWR13832.1"/>
    <property type="molecule type" value="Genomic_DNA"/>
</dbReference>
<dbReference type="Proteomes" id="UP000285710">
    <property type="component" value="Unassembled WGS sequence"/>
</dbReference>
<proteinExistence type="predicted"/>
<gene>
    <name evidence="2" type="ORF">D2T33_05385</name>
</gene>
<evidence type="ECO:0000256" key="1">
    <source>
        <dbReference type="SAM" id="MobiDB-lite"/>
    </source>
</evidence>
<feature type="compositionally biased region" description="Pro residues" evidence="1">
    <location>
        <begin position="60"/>
        <end position="75"/>
    </location>
</feature>
<organism evidence="2 3">
    <name type="scientific">Paenirhodobacter populi</name>
    <dbReference type="NCBI Taxonomy" id="2306993"/>
    <lineage>
        <taxon>Bacteria</taxon>
        <taxon>Pseudomonadati</taxon>
        <taxon>Pseudomonadota</taxon>
        <taxon>Alphaproteobacteria</taxon>
        <taxon>Rhodobacterales</taxon>
        <taxon>Rhodobacter group</taxon>
        <taxon>Paenirhodobacter</taxon>
    </lineage>
</organism>
<dbReference type="RefSeq" id="WP_128269115.1">
    <property type="nucleotide sequence ID" value="NZ_SAUW01000004.1"/>
</dbReference>
<reference evidence="2 3" key="1">
    <citation type="submission" date="2019-01" db="EMBL/GenBank/DDBJ databases">
        <title>Sinorhodobacter populi sp. nov. isolated from the symptomatic bark tissue of Populus euramericana canker.</title>
        <authorList>
            <person name="Xu G."/>
        </authorList>
    </citation>
    <scope>NUCLEOTIDE SEQUENCE [LARGE SCALE GENOMIC DNA]</scope>
    <source>
        <strain evidence="2 3">2D-5</strain>
    </source>
</reference>
<accession>A0A443J0D8</accession>
<name>A0A443J0D8_9RHOB</name>
<sequence length="104" mass="11236">MVALIARHTIQRVLDGHFVSHAPDTRFEMPDAEAERLVLAKAAVYAEVVSFEAPVVVPATPAPAEPEQPTEPAPTEPETAPEDVSDAEPKPKRTRKAKTEADAE</sequence>
<feature type="compositionally biased region" description="Basic and acidic residues" evidence="1">
    <location>
        <begin position="87"/>
        <end position="104"/>
    </location>
</feature>
<comment type="caution">
    <text evidence="2">The sequence shown here is derived from an EMBL/GenBank/DDBJ whole genome shotgun (WGS) entry which is preliminary data.</text>
</comment>
<feature type="region of interest" description="Disordered" evidence="1">
    <location>
        <begin position="59"/>
        <end position="104"/>
    </location>
</feature>
<evidence type="ECO:0000313" key="2">
    <source>
        <dbReference type="EMBL" id="RWR13832.1"/>
    </source>
</evidence>